<comment type="caution">
    <text evidence="1">The sequence shown here is derived from an EMBL/GenBank/DDBJ whole genome shotgun (WGS) entry which is preliminary data.</text>
</comment>
<gene>
    <name evidence="1" type="ORF">DP107_13145</name>
</gene>
<sequence length="125" mass="12530">MAPTSLLGSLATLLFGVVSLVEPDAIAGAVSLAPVDAAGRSEIAAVFGGVFTTLGLLGLAGEDRPVALVWLSVVIARILSFRHGEAVTRESVVGLLVEVGILGLFLAPEGVDEPAVEVAAPDGAD</sequence>
<evidence type="ECO:0008006" key="3">
    <source>
        <dbReference type="Google" id="ProtNLM"/>
    </source>
</evidence>
<protein>
    <recommendedName>
        <fullName evidence="3">DUF4345 domain-containing protein</fullName>
    </recommendedName>
</protein>
<dbReference type="AlphaFoldDB" id="A0A554MXT2"/>
<dbReference type="InParanoid" id="A0A554MXT2"/>
<organism evidence="1 2">
    <name type="scientific">Haloglomus irregulare</name>
    <dbReference type="NCBI Taxonomy" id="2234134"/>
    <lineage>
        <taxon>Archaea</taxon>
        <taxon>Methanobacteriati</taxon>
        <taxon>Methanobacteriota</taxon>
        <taxon>Stenosarchaea group</taxon>
        <taxon>Halobacteria</taxon>
        <taxon>Halobacteriales</taxon>
        <taxon>Natronomonadaceae</taxon>
        <taxon>Haloglomus</taxon>
    </lineage>
</organism>
<evidence type="ECO:0000313" key="2">
    <source>
        <dbReference type="Proteomes" id="UP000319894"/>
    </source>
</evidence>
<reference evidence="1 2" key="1">
    <citation type="submission" date="2018-06" db="EMBL/GenBank/DDBJ databases">
        <title>Natronomonas sp. F16-60 a new haloarchaeon isolated from a solar saltern of Isla Cristina, Huelva, Spain.</title>
        <authorList>
            <person name="Duran-Viseras A."/>
            <person name="Sanchez-Porro C."/>
            <person name="Ventosa A."/>
        </authorList>
    </citation>
    <scope>NUCLEOTIDE SEQUENCE [LARGE SCALE GENOMIC DNA]</scope>
    <source>
        <strain evidence="1 2">F16-60</strain>
    </source>
</reference>
<name>A0A554MXT2_9EURY</name>
<dbReference type="RefSeq" id="WP_144262622.1">
    <property type="nucleotide sequence ID" value="NZ_QMDX01000009.1"/>
</dbReference>
<accession>A0A554MXT2</accession>
<evidence type="ECO:0000313" key="1">
    <source>
        <dbReference type="EMBL" id="TSD09934.1"/>
    </source>
</evidence>
<dbReference type="EMBL" id="QMDX01000009">
    <property type="protein sequence ID" value="TSD09934.1"/>
    <property type="molecule type" value="Genomic_DNA"/>
</dbReference>
<dbReference type="Proteomes" id="UP000319894">
    <property type="component" value="Unassembled WGS sequence"/>
</dbReference>
<proteinExistence type="predicted"/>
<keyword evidence="2" id="KW-1185">Reference proteome</keyword>